<feature type="domain" description="PAC" evidence="8">
    <location>
        <begin position="346"/>
        <end position="398"/>
    </location>
</feature>
<dbReference type="SUPFAM" id="SSF55785">
    <property type="entry name" value="PYP-like sensor domain (PAS domain)"/>
    <property type="match status" value="3"/>
</dbReference>
<dbReference type="PROSITE" id="PS50109">
    <property type="entry name" value="HIS_KIN"/>
    <property type="match status" value="1"/>
</dbReference>
<keyword evidence="6" id="KW-0175">Coiled coil</keyword>
<dbReference type="RefSeq" id="WP_379934739.1">
    <property type="nucleotide sequence ID" value="NZ_JBHTHY010000007.1"/>
</dbReference>
<dbReference type="SMART" id="SM00086">
    <property type="entry name" value="PAC"/>
    <property type="match status" value="2"/>
</dbReference>
<dbReference type="SUPFAM" id="SSF55874">
    <property type="entry name" value="ATPase domain of HSP90 chaperone/DNA topoisomerase II/histidine kinase"/>
    <property type="match status" value="1"/>
</dbReference>
<protein>
    <recommendedName>
        <fullName evidence="2">histidine kinase</fullName>
        <ecNumber evidence="2">2.7.13.3</ecNumber>
    </recommendedName>
</protein>
<dbReference type="NCBIfam" id="TIGR00229">
    <property type="entry name" value="sensory_box"/>
    <property type="match status" value="2"/>
</dbReference>
<dbReference type="Gene3D" id="3.30.565.10">
    <property type="entry name" value="Histidine kinase-like ATPase, C-terminal domain"/>
    <property type="match status" value="1"/>
</dbReference>
<evidence type="ECO:0000259" key="7">
    <source>
        <dbReference type="PROSITE" id="PS50109"/>
    </source>
</evidence>
<evidence type="ECO:0000256" key="1">
    <source>
        <dbReference type="ARBA" id="ARBA00000085"/>
    </source>
</evidence>
<feature type="domain" description="Histidine kinase" evidence="7">
    <location>
        <begin position="416"/>
        <end position="626"/>
    </location>
</feature>
<name>A0ABW3B6F3_9FLAO</name>
<organism evidence="9 10">
    <name type="scientific">Maribacter chungangensis</name>
    <dbReference type="NCBI Taxonomy" id="1069117"/>
    <lineage>
        <taxon>Bacteria</taxon>
        <taxon>Pseudomonadati</taxon>
        <taxon>Bacteroidota</taxon>
        <taxon>Flavobacteriia</taxon>
        <taxon>Flavobacteriales</taxon>
        <taxon>Flavobacteriaceae</taxon>
        <taxon>Maribacter</taxon>
    </lineage>
</organism>
<keyword evidence="10" id="KW-1185">Reference proteome</keyword>
<dbReference type="InterPro" id="IPR035965">
    <property type="entry name" value="PAS-like_dom_sf"/>
</dbReference>
<dbReference type="InterPro" id="IPR004358">
    <property type="entry name" value="Sig_transdc_His_kin-like_C"/>
</dbReference>
<feature type="domain" description="PAC" evidence="8">
    <location>
        <begin position="219"/>
        <end position="270"/>
    </location>
</feature>
<dbReference type="InterPro" id="IPR013656">
    <property type="entry name" value="PAS_4"/>
</dbReference>
<dbReference type="Pfam" id="PF13426">
    <property type="entry name" value="PAS_9"/>
    <property type="match status" value="1"/>
</dbReference>
<evidence type="ECO:0000256" key="5">
    <source>
        <dbReference type="ARBA" id="ARBA00022777"/>
    </source>
</evidence>
<comment type="catalytic activity">
    <reaction evidence="1">
        <text>ATP + protein L-histidine = ADP + protein N-phospho-L-histidine.</text>
        <dbReference type="EC" id="2.7.13.3"/>
    </reaction>
</comment>
<dbReference type="InterPro" id="IPR005467">
    <property type="entry name" value="His_kinase_dom"/>
</dbReference>
<dbReference type="SMART" id="SM00091">
    <property type="entry name" value="PAS"/>
    <property type="match status" value="2"/>
</dbReference>
<dbReference type="InterPro" id="IPR000014">
    <property type="entry name" value="PAS"/>
</dbReference>
<dbReference type="InterPro" id="IPR000700">
    <property type="entry name" value="PAS-assoc_C"/>
</dbReference>
<dbReference type="Pfam" id="PF02518">
    <property type="entry name" value="HATPase_c"/>
    <property type="match status" value="1"/>
</dbReference>
<evidence type="ECO:0000256" key="4">
    <source>
        <dbReference type="ARBA" id="ARBA00022679"/>
    </source>
</evidence>
<comment type="caution">
    <text evidence="9">The sequence shown here is derived from an EMBL/GenBank/DDBJ whole genome shotgun (WGS) entry which is preliminary data.</text>
</comment>
<dbReference type="SMART" id="SM00387">
    <property type="entry name" value="HATPase_c"/>
    <property type="match status" value="1"/>
</dbReference>
<sequence length="626" mass="71025">MNNPYNLVRKYDIMLKDFQTISTSFLVKQLPTATLFVDMKLRVVYASDKLISLFCDEKVNFVGQSLFTIFPELDSKWETVLKECLTGKSSPMGVQSFTDAEGKEKFYEWSNASWYDSDENIIGAIIQINDISLAIESDVALDKANILLKQQSELSKIGIWEYDLQKKTVYWCAMTKTIHEVALDYVPDIDKAIDFYKKGHSRNAISMAVFEATDKGRPWSLKLQIVTAKGNEKWVLAAGKPIFEKGKIARIMGTFQDINEEVVAEIKTKDNAKLLKTLIDHLPLNVFIKDRDSKKILVNKSECDYLGVANANELIGKTDFDVYPFETAKLSRDEDLQILETLKPILGKESISVKKDGSETVFLSSKIPLLDEDGHATGIVGISLDISDLKQKEQELRNLINVTSLQNKKLINFAHIVSHNLRSHSANFSMLLDFLVHEKDEEEKVKIVNMLTQASDNLLETLENLNEVVTLSTNTQAKKEKVNLHTKISEIQQNLSEIIQNNKLKIINKVSQNIDIRIVPAYLDSILMNFITNGVKYKHPDREPQLEFSTEVIKDYTVLSISDNGIGIDLEKYGSKLFGMYKTFHTNKDSRGIGLYITKNQVEAMHGKIEVESELGEGTKFKVFFK</sequence>
<dbReference type="InterPro" id="IPR036890">
    <property type="entry name" value="HATPase_C_sf"/>
</dbReference>
<reference evidence="10" key="1">
    <citation type="journal article" date="2019" name="Int. J. Syst. Evol. Microbiol.">
        <title>The Global Catalogue of Microorganisms (GCM) 10K type strain sequencing project: providing services to taxonomists for standard genome sequencing and annotation.</title>
        <authorList>
            <consortium name="The Broad Institute Genomics Platform"/>
            <consortium name="The Broad Institute Genome Sequencing Center for Infectious Disease"/>
            <person name="Wu L."/>
            <person name="Ma J."/>
        </authorList>
    </citation>
    <scope>NUCLEOTIDE SEQUENCE [LARGE SCALE GENOMIC DNA]</scope>
    <source>
        <strain evidence="10">CCUG 61948</strain>
    </source>
</reference>
<accession>A0ABW3B6F3</accession>
<evidence type="ECO:0000259" key="8">
    <source>
        <dbReference type="PROSITE" id="PS50113"/>
    </source>
</evidence>
<dbReference type="Proteomes" id="UP001597012">
    <property type="component" value="Unassembled WGS sequence"/>
</dbReference>
<proteinExistence type="predicted"/>
<evidence type="ECO:0000256" key="6">
    <source>
        <dbReference type="SAM" id="Coils"/>
    </source>
</evidence>
<dbReference type="PROSITE" id="PS50113">
    <property type="entry name" value="PAC"/>
    <property type="match status" value="2"/>
</dbReference>
<dbReference type="InterPro" id="IPR001610">
    <property type="entry name" value="PAC"/>
</dbReference>
<dbReference type="EC" id="2.7.13.3" evidence="2"/>
<dbReference type="PANTHER" id="PTHR43304">
    <property type="entry name" value="PHYTOCHROME-LIKE PROTEIN CPH1"/>
    <property type="match status" value="1"/>
</dbReference>
<evidence type="ECO:0000313" key="10">
    <source>
        <dbReference type="Proteomes" id="UP001597012"/>
    </source>
</evidence>
<keyword evidence="5" id="KW-0418">Kinase</keyword>
<evidence type="ECO:0000256" key="2">
    <source>
        <dbReference type="ARBA" id="ARBA00012438"/>
    </source>
</evidence>
<dbReference type="CDD" id="cd00130">
    <property type="entry name" value="PAS"/>
    <property type="match status" value="2"/>
</dbReference>
<dbReference type="PANTHER" id="PTHR43304:SF1">
    <property type="entry name" value="PAC DOMAIN-CONTAINING PROTEIN"/>
    <property type="match status" value="1"/>
</dbReference>
<evidence type="ECO:0000256" key="3">
    <source>
        <dbReference type="ARBA" id="ARBA00022553"/>
    </source>
</evidence>
<keyword evidence="3" id="KW-0597">Phosphoprotein</keyword>
<feature type="coiled-coil region" evidence="6">
    <location>
        <begin position="448"/>
        <end position="494"/>
    </location>
</feature>
<dbReference type="Pfam" id="PF08448">
    <property type="entry name" value="PAS_4"/>
    <property type="match status" value="2"/>
</dbReference>
<dbReference type="PRINTS" id="PR00344">
    <property type="entry name" value="BCTRLSENSOR"/>
</dbReference>
<evidence type="ECO:0000313" key="9">
    <source>
        <dbReference type="EMBL" id="MFD0798134.1"/>
    </source>
</evidence>
<dbReference type="Gene3D" id="3.30.450.20">
    <property type="entry name" value="PAS domain"/>
    <property type="match status" value="3"/>
</dbReference>
<dbReference type="InterPro" id="IPR052162">
    <property type="entry name" value="Sensor_kinase/Photoreceptor"/>
</dbReference>
<keyword evidence="4" id="KW-0808">Transferase</keyword>
<dbReference type="EMBL" id="JBHTHY010000007">
    <property type="protein sequence ID" value="MFD0798134.1"/>
    <property type="molecule type" value="Genomic_DNA"/>
</dbReference>
<dbReference type="InterPro" id="IPR003594">
    <property type="entry name" value="HATPase_dom"/>
</dbReference>
<gene>
    <name evidence="9" type="ORF">ACFQZJ_11740</name>
</gene>